<organism evidence="1 2">
    <name type="scientific">Komarekiella delphini-convector SJRDD-AB1</name>
    <dbReference type="NCBI Taxonomy" id="2593771"/>
    <lineage>
        <taxon>Bacteria</taxon>
        <taxon>Bacillati</taxon>
        <taxon>Cyanobacteriota</taxon>
        <taxon>Cyanophyceae</taxon>
        <taxon>Nostocales</taxon>
        <taxon>Nostocaceae</taxon>
        <taxon>Komarekiella</taxon>
        <taxon>Komarekiella delphini-convector</taxon>
    </lineage>
</organism>
<dbReference type="RefSeq" id="WP_191758836.1">
    <property type="nucleotide sequence ID" value="NZ_VJXY01000018.1"/>
</dbReference>
<evidence type="ECO:0000313" key="2">
    <source>
        <dbReference type="Proteomes" id="UP001165986"/>
    </source>
</evidence>
<protein>
    <submittedName>
        <fullName evidence="1">Uncharacterized protein</fullName>
    </submittedName>
</protein>
<dbReference type="AlphaFoldDB" id="A0AA40VRY2"/>
<reference evidence="1" key="1">
    <citation type="submission" date="2019-07" db="EMBL/GenBank/DDBJ databases">
        <title>Toxilogical consequences of a new and cryptic species of cyanobacteria (Komarekiella delphini-convector) recovered from the epidermis of a bottlenose dolphin and 1500 ft. in the air.</title>
        <authorList>
            <person name="Brown A.O."/>
            <person name="Dvorak P."/>
            <person name="Villanueva C.D."/>
            <person name="Foss A.J."/>
            <person name="Garvey A.D."/>
            <person name="Gibson Q.A."/>
            <person name="Johansen J.R."/>
            <person name="Casamatta D.A."/>
        </authorList>
    </citation>
    <scope>NUCLEOTIDE SEQUENCE</scope>
    <source>
        <strain evidence="1">SJRDD-AB1</strain>
    </source>
</reference>
<accession>A0AA40VRY2</accession>
<dbReference type="EMBL" id="VJXY01000018">
    <property type="protein sequence ID" value="MBD6617624.1"/>
    <property type="molecule type" value="Genomic_DNA"/>
</dbReference>
<name>A0AA40VRY2_9NOST</name>
<proteinExistence type="predicted"/>
<evidence type="ECO:0000313" key="1">
    <source>
        <dbReference type="EMBL" id="MBD6617624.1"/>
    </source>
</evidence>
<keyword evidence="2" id="KW-1185">Reference proteome</keyword>
<gene>
    <name evidence="1" type="ORF">FNW02_17760</name>
</gene>
<dbReference type="Proteomes" id="UP001165986">
    <property type="component" value="Unassembled WGS sequence"/>
</dbReference>
<comment type="caution">
    <text evidence="1">The sequence shown here is derived from an EMBL/GenBank/DDBJ whole genome shotgun (WGS) entry which is preliminary data.</text>
</comment>
<sequence length="63" mass="7192">MQKVCSLLPVGATVRRLPTLLHRSKRSYTLGVGVGKASVYDTLRERREASRREGFTLRYLLTQ</sequence>